<dbReference type="OrthoDB" id="65716at2759"/>
<reference evidence="2 3" key="1">
    <citation type="journal article" date="2016" name="Mol. Biol. Evol.">
        <title>Comparative Genomics of Early-Diverging Mushroom-Forming Fungi Provides Insights into the Origins of Lignocellulose Decay Capabilities.</title>
        <authorList>
            <person name="Nagy L.G."/>
            <person name="Riley R."/>
            <person name="Tritt A."/>
            <person name="Adam C."/>
            <person name="Daum C."/>
            <person name="Floudas D."/>
            <person name="Sun H."/>
            <person name="Yadav J.S."/>
            <person name="Pangilinan J."/>
            <person name="Larsson K.H."/>
            <person name="Matsuura K."/>
            <person name="Barry K."/>
            <person name="Labutti K."/>
            <person name="Kuo R."/>
            <person name="Ohm R.A."/>
            <person name="Bhattacharya S.S."/>
            <person name="Shirouzu T."/>
            <person name="Yoshinaga Y."/>
            <person name="Martin F.M."/>
            <person name="Grigoriev I.V."/>
            <person name="Hibbett D.S."/>
        </authorList>
    </citation>
    <scope>NUCLEOTIDE SEQUENCE [LARGE SCALE GENOMIC DNA]</scope>
    <source>
        <strain evidence="2 3">CBS 109695</strain>
    </source>
</reference>
<evidence type="ECO:0000256" key="1">
    <source>
        <dbReference type="ARBA" id="ARBA00023254"/>
    </source>
</evidence>
<dbReference type="GO" id="GO:0090173">
    <property type="term" value="P:regulation of synaptonemal complex assembly"/>
    <property type="evidence" value="ECO:0007669"/>
    <property type="project" value="InterPro"/>
</dbReference>
<dbReference type="Pfam" id="PF08631">
    <property type="entry name" value="SPO22"/>
    <property type="match status" value="1"/>
</dbReference>
<keyword evidence="3" id="KW-1185">Reference proteome</keyword>
<dbReference type="EMBL" id="KV417484">
    <property type="protein sequence ID" value="KZP32796.1"/>
    <property type="molecule type" value="Genomic_DNA"/>
</dbReference>
<sequence>MSSHKKGTVYPGVQETFDVIKDLLIKIKPGLSANKLDVGSILDDLSEVAALAEAFTAQRPRSKKNWVQFADALDREGVNLWNTSGLVSQGPDVNSRTIVATLRLAGFRLVEAGLEKTPRIETLLHVLQLASKCGAMLSEIESHDKASGVLTSAAKFEELLRDANDTEGSHQQAKARATVVYYSSRMEAAWREGNSSVASFMLQKITDNTQYLAHLAPSDRELLAAKLFEIGKGILKSASASTSGNADGRKAQDAVSWLQKSYSMVEQVDASITPGIGDLKRSILRSLSRAYFTSSAHDPENLSRAEVALQELIASVDDSADKASSEYQQLRWMRLAILKRRKAGDPELLPAFKSITDHMQLSETNITDVLQELRTMGAHHELVTDISMHCLQRSLDDADSASLERLLLSLIFHCSKDSDHVRATSDVTAAFNLLPEAEHELSKVSTAACITLLWQCGDRLYNAKKWKDAAEWFRIGNHPALKGMGHSTSSKCMRKAALCHIQQREYATAASDIRHCASNEAATHYVTLLVAVHQGLEDEAIKAARDMRQAANFDRNMLLLATQLAHESSMKALLLSVLDSLLQTVDVRESDTITEAMVLIRCSIRLILKLLVEPAANEPALCKTLVEHFSTANALVEQAVTVQKASLVIKDISWLWRTAYNTAVQGCSEWESSETLVTDLFQIAAELITVYCDAVLVDVDRDVYLHLINASFSAITGRVFSTRQAIAQEGSVGESRLRTLAAEIGICRKKILAITEKALRDDEDVARVRSYAHVLRVFETEIACRLGDWIALANIVAETDALAVETFEAIADILWEEKSCPVDVLFTTLEALLHASLDRNALAVDRFSRWLRAMCTILLSRNTLEDRAKALQYVEQASTVMESSSEDPSEDEAFYPMDERQWLLGTAYNTGIECLHASVLDEAKRWFETSTVICKYIPGGDKRSEQISETYTQLLSRYRG</sequence>
<dbReference type="InterPro" id="IPR013940">
    <property type="entry name" value="Spo22/ZIP4/TEX11"/>
</dbReference>
<gene>
    <name evidence="2" type="ORF">FIBSPDRAFT_1036452</name>
</gene>
<dbReference type="InterPro" id="IPR039057">
    <property type="entry name" value="Spo22/ZIP4"/>
</dbReference>
<dbReference type="Proteomes" id="UP000076532">
    <property type="component" value="Unassembled WGS sequence"/>
</dbReference>
<protein>
    <submittedName>
        <fullName evidence="2">SPO22-domain-containing protein</fullName>
    </submittedName>
</protein>
<evidence type="ECO:0000313" key="2">
    <source>
        <dbReference type="EMBL" id="KZP32796.1"/>
    </source>
</evidence>
<dbReference type="PANTHER" id="PTHR40375:SF2">
    <property type="entry name" value="SPORULATION-SPECIFIC PROTEIN 22"/>
    <property type="match status" value="1"/>
</dbReference>
<dbReference type="AlphaFoldDB" id="A0A166VJK6"/>
<keyword evidence="1" id="KW-0469">Meiosis</keyword>
<organism evidence="2 3">
    <name type="scientific">Athelia psychrophila</name>
    <dbReference type="NCBI Taxonomy" id="1759441"/>
    <lineage>
        <taxon>Eukaryota</taxon>
        <taxon>Fungi</taxon>
        <taxon>Dikarya</taxon>
        <taxon>Basidiomycota</taxon>
        <taxon>Agaricomycotina</taxon>
        <taxon>Agaricomycetes</taxon>
        <taxon>Agaricomycetidae</taxon>
        <taxon>Atheliales</taxon>
        <taxon>Atheliaceae</taxon>
        <taxon>Athelia</taxon>
    </lineage>
</organism>
<accession>A0A166VJK6</accession>
<dbReference type="PANTHER" id="PTHR40375">
    <property type="entry name" value="SPORULATION-SPECIFIC PROTEIN 22"/>
    <property type="match status" value="1"/>
</dbReference>
<proteinExistence type="predicted"/>
<dbReference type="GO" id="GO:0051321">
    <property type="term" value="P:meiotic cell cycle"/>
    <property type="evidence" value="ECO:0007669"/>
    <property type="project" value="UniProtKB-KW"/>
</dbReference>
<name>A0A166VJK6_9AGAM</name>
<evidence type="ECO:0000313" key="3">
    <source>
        <dbReference type="Proteomes" id="UP000076532"/>
    </source>
</evidence>
<dbReference type="STRING" id="436010.A0A166VJK6"/>